<feature type="transmembrane region" description="Helical" evidence="7">
    <location>
        <begin position="977"/>
        <end position="1008"/>
    </location>
</feature>
<dbReference type="InterPro" id="IPR050250">
    <property type="entry name" value="Macrolide_Exporter_MacB"/>
</dbReference>
<feature type="domain" description="ABC3 transporter permease C-terminal" evidence="8">
    <location>
        <begin position="302"/>
        <end position="412"/>
    </location>
</feature>
<protein>
    <recommendedName>
        <fullName evidence="8">ABC3 transporter permease C-terminal domain-containing protein</fullName>
    </recommendedName>
</protein>
<keyword evidence="5 7" id="KW-0472">Membrane</keyword>
<dbReference type="EMBL" id="BOOQ01000052">
    <property type="protein sequence ID" value="GII50472.1"/>
    <property type="molecule type" value="Genomic_DNA"/>
</dbReference>
<sequence>MALGRARRVPLLLRRASSEPLLLLTAFGSVLLATTALVALITYAMVVTEAGVRRAMAVAPLSTTSAKVSTLISSGDLRKVDAAVRSHVRDAYGDLPFTVTRSIRSDSYALPGQERRERPDLTRFATYEGIERRSRLVAGAWPREAGELEVALSQSSAQAMGLGVGDGFTVVGRLSHQPVRARVAGVFDLLDPYDDRWKGDELLRRGVETGNYTTYGPLVVAPDDFQRYFATDVSATWLAEPDLRDLPRDRLRTVAASVSALGDGLRRDCATCATFTRLPDMLEQLDQAALVARSTMLVPVLQLLLLAAYALTLTARLLADHRRMEVALLRTRGAGGVRLGLLAAGEALLVALPAMVIAPLLAPWVLTALGAIPWIQTSGVRLAPVPDAASFLVSAAVALACAVLLVLPALRGAHRTYVEERSARGRGERRGFIQRAGADVALLAAAALAIWQLGLYGAPVTSTAAGGLGIDPLIVTGPALALLCGGLLGLRLIPAASAIAERLTARRRGLAPALGSSQVSRRPLRYAGPALLLTMAIAIGVVSLATSATWRRSQEDQARHQAGADLRVAAPAEWPELGGLGRGSVYTALPGVTGAAPVQRETVDFAGTQATLLAMDADRLAGVMLWRDDLMSASVPRLGRDLAAARPQVAPIPLPGEPHALSLRVRLGLTPPGAAHGEVRLRLAVVDALGAVQETAAVPLEAGRQEVRFDLQALAGRSGRPAYPLAVQALLLDLPDPGELTAVTPAVDGLRTDTGAGVPLPAALTAWAGVGEQSVKPGGFTVRVSPPSAQAAAEPLRLAITPSAPSGNRALPIVITADLAAKAGLRVGVADSVTMGGATMLVMPVAVASALPGTAPGEPALLTDLRTLAYQDLTEGRAPRPIAEWWLSAGGGDTSAAVAALARHPEWNQTVVDRETIVRRFRDDPLASGLQGALVLGFLSAVAFAMLGFLVNAAVVARERTTEFALLRAIGVSHRQVFGLLAVEQSFVVVLSLAAGTGIAVVMAVLVVPHIVLTGQAAAVTPAVTLDIPWAPTVALLAAVAAALLCIVAALARRLSGHGPGRAVRIGED</sequence>
<feature type="transmembrane region" description="Helical" evidence="7">
    <location>
        <begin position="21"/>
        <end position="46"/>
    </location>
</feature>
<dbReference type="GO" id="GO:0022857">
    <property type="term" value="F:transmembrane transporter activity"/>
    <property type="evidence" value="ECO:0007669"/>
    <property type="project" value="TreeGrafter"/>
</dbReference>
<dbReference type="GO" id="GO:0005886">
    <property type="term" value="C:plasma membrane"/>
    <property type="evidence" value="ECO:0007669"/>
    <property type="project" value="UniProtKB-SubCell"/>
</dbReference>
<feature type="transmembrane region" description="Helical" evidence="7">
    <location>
        <begin position="1028"/>
        <end position="1052"/>
    </location>
</feature>
<feature type="transmembrane region" description="Helical" evidence="7">
    <location>
        <begin position="432"/>
        <end position="453"/>
    </location>
</feature>
<feature type="transmembrane region" description="Helical" evidence="7">
    <location>
        <begin position="473"/>
        <end position="493"/>
    </location>
</feature>
<evidence type="ECO:0000256" key="3">
    <source>
        <dbReference type="ARBA" id="ARBA00022692"/>
    </source>
</evidence>
<evidence type="ECO:0000313" key="10">
    <source>
        <dbReference type="Proteomes" id="UP000644610"/>
    </source>
</evidence>
<evidence type="ECO:0000256" key="1">
    <source>
        <dbReference type="ARBA" id="ARBA00004651"/>
    </source>
</evidence>
<organism evidence="9 10">
    <name type="scientific">Planotetraspora silvatica</name>
    <dbReference type="NCBI Taxonomy" id="234614"/>
    <lineage>
        <taxon>Bacteria</taxon>
        <taxon>Bacillati</taxon>
        <taxon>Actinomycetota</taxon>
        <taxon>Actinomycetes</taxon>
        <taxon>Streptosporangiales</taxon>
        <taxon>Streptosporangiaceae</taxon>
        <taxon>Planotetraspora</taxon>
    </lineage>
</organism>
<feature type="domain" description="ABC3 transporter permease C-terminal" evidence="8">
    <location>
        <begin position="939"/>
        <end position="1054"/>
    </location>
</feature>
<comment type="caution">
    <text evidence="9">The sequence shown here is derived from an EMBL/GenBank/DDBJ whole genome shotgun (WGS) entry which is preliminary data.</text>
</comment>
<reference evidence="9" key="1">
    <citation type="submission" date="2021-01" db="EMBL/GenBank/DDBJ databases">
        <title>Whole genome shotgun sequence of Planotetraspora silvatica NBRC 100141.</title>
        <authorList>
            <person name="Komaki H."/>
            <person name="Tamura T."/>
        </authorList>
    </citation>
    <scope>NUCLEOTIDE SEQUENCE</scope>
    <source>
        <strain evidence="9">NBRC 100141</strain>
    </source>
</reference>
<evidence type="ECO:0000256" key="2">
    <source>
        <dbReference type="ARBA" id="ARBA00022475"/>
    </source>
</evidence>
<feature type="transmembrane region" description="Helical" evidence="7">
    <location>
        <begin position="933"/>
        <end position="956"/>
    </location>
</feature>
<dbReference type="PANTHER" id="PTHR30572:SF4">
    <property type="entry name" value="ABC TRANSPORTER PERMEASE YTRF"/>
    <property type="match status" value="1"/>
</dbReference>
<comment type="similarity">
    <text evidence="6">Belongs to the ABC-4 integral membrane protein family.</text>
</comment>
<feature type="transmembrane region" description="Helical" evidence="7">
    <location>
        <begin position="388"/>
        <end position="411"/>
    </location>
</feature>
<evidence type="ECO:0000256" key="6">
    <source>
        <dbReference type="ARBA" id="ARBA00038076"/>
    </source>
</evidence>
<keyword evidence="2" id="KW-1003">Cell membrane</keyword>
<evidence type="ECO:0000256" key="5">
    <source>
        <dbReference type="ARBA" id="ARBA00023136"/>
    </source>
</evidence>
<feature type="transmembrane region" description="Helical" evidence="7">
    <location>
        <begin position="339"/>
        <end position="362"/>
    </location>
</feature>
<proteinExistence type="inferred from homology"/>
<comment type="subcellular location">
    <subcellularLocation>
        <location evidence="1">Cell membrane</location>
        <topology evidence="1">Multi-pass membrane protein</topology>
    </subcellularLocation>
</comment>
<dbReference type="AlphaFoldDB" id="A0A8J3UV83"/>
<keyword evidence="10" id="KW-1185">Reference proteome</keyword>
<dbReference type="Pfam" id="PF02687">
    <property type="entry name" value="FtsX"/>
    <property type="match status" value="2"/>
</dbReference>
<accession>A0A8J3UV83</accession>
<dbReference type="Proteomes" id="UP000644610">
    <property type="component" value="Unassembled WGS sequence"/>
</dbReference>
<name>A0A8J3UV83_9ACTN</name>
<gene>
    <name evidence="9" type="ORF">Psi02_68960</name>
</gene>
<evidence type="ECO:0000256" key="7">
    <source>
        <dbReference type="SAM" id="Phobius"/>
    </source>
</evidence>
<feature type="transmembrane region" description="Helical" evidence="7">
    <location>
        <begin position="530"/>
        <end position="550"/>
    </location>
</feature>
<dbReference type="InterPro" id="IPR003838">
    <property type="entry name" value="ABC3_permease_C"/>
</dbReference>
<evidence type="ECO:0000313" key="9">
    <source>
        <dbReference type="EMBL" id="GII50472.1"/>
    </source>
</evidence>
<evidence type="ECO:0000259" key="8">
    <source>
        <dbReference type="Pfam" id="PF02687"/>
    </source>
</evidence>
<evidence type="ECO:0000256" key="4">
    <source>
        <dbReference type="ARBA" id="ARBA00022989"/>
    </source>
</evidence>
<keyword evidence="4 7" id="KW-1133">Transmembrane helix</keyword>
<feature type="transmembrane region" description="Helical" evidence="7">
    <location>
        <begin position="296"/>
        <end position="318"/>
    </location>
</feature>
<dbReference type="PANTHER" id="PTHR30572">
    <property type="entry name" value="MEMBRANE COMPONENT OF TRANSPORTER-RELATED"/>
    <property type="match status" value="1"/>
</dbReference>
<dbReference type="RefSeq" id="WP_203979972.1">
    <property type="nucleotide sequence ID" value="NZ_BAAAKY010000048.1"/>
</dbReference>
<keyword evidence="3 7" id="KW-0812">Transmembrane</keyword>